<proteinExistence type="inferred from homology"/>
<feature type="binding site" evidence="7">
    <location>
        <position position="409"/>
    </location>
    <ligand>
        <name>Mg(2+)</name>
        <dbReference type="ChEBI" id="CHEBI:18420"/>
        <label>1</label>
    </ligand>
</feature>
<evidence type="ECO:0000256" key="4">
    <source>
        <dbReference type="ARBA" id="ARBA00022840"/>
    </source>
</evidence>
<dbReference type="Pfam" id="PF01336">
    <property type="entry name" value="tRNA_anti-codon"/>
    <property type="match status" value="1"/>
</dbReference>
<keyword evidence="2 7" id="KW-0479">Metal-binding</keyword>
<dbReference type="AlphaFoldDB" id="A0A7X9E6M0"/>
<reference evidence="10 11" key="1">
    <citation type="journal article" date="2020" name="Biotechnol. Biofuels">
        <title>New insights from the biogas microbiome by comprehensive genome-resolved metagenomics of nearly 1600 species originating from multiple anaerobic digesters.</title>
        <authorList>
            <person name="Campanaro S."/>
            <person name="Treu L."/>
            <person name="Rodriguez-R L.M."/>
            <person name="Kovalovszki A."/>
            <person name="Ziels R.M."/>
            <person name="Maus I."/>
            <person name="Zhu X."/>
            <person name="Kougias P.G."/>
            <person name="Basile A."/>
            <person name="Luo G."/>
            <person name="Schluter A."/>
            <person name="Konstantinidis K.T."/>
            <person name="Angelidaki I."/>
        </authorList>
    </citation>
    <scope>NUCLEOTIDE SEQUENCE [LARGE SCALE GENOMIC DNA]</scope>
    <source>
        <strain evidence="10">AS27yjCOA_202</strain>
    </source>
</reference>
<dbReference type="PROSITE" id="PS50862">
    <property type="entry name" value="AA_TRNA_LIGASE_II"/>
    <property type="match status" value="1"/>
</dbReference>
<evidence type="ECO:0000256" key="3">
    <source>
        <dbReference type="ARBA" id="ARBA00022741"/>
    </source>
</evidence>
<evidence type="ECO:0000256" key="6">
    <source>
        <dbReference type="ARBA" id="ARBA00048573"/>
    </source>
</evidence>
<comment type="caution">
    <text evidence="10">The sequence shown here is derived from an EMBL/GenBank/DDBJ whole genome shotgun (WGS) entry which is preliminary data.</text>
</comment>
<comment type="cofactor">
    <cofactor evidence="7 8">
        <name>Mg(2+)</name>
        <dbReference type="ChEBI" id="CHEBI:18420"/>
    </cofactor>
    <text evidence="7 8">Binds 3 Mg(2+) ions per subunit.</text>
</comment>
<dbReference type="PANTHER" id="PTHR42918">
    <property type="entry name" value="LYSYL-TRNA SYNTHETASE"/>
    <property type="match status" value="1"/>
</dbReference>
<keyword evidence="5 7" id="KW-0030">Aminoacyl-tRNA synthetase</keyword>
<evidence type="ECO:0000256" key="2">
    <source>
        <dbReference type="ARBA" id="ARBA00022723"/>
    </source>
</evidence>
<comment type="subunit">
    <text evidence="7">Homodimer.</text>
</comment>
<dbReference type="GO" id="GO:0004824">
    <property type="term" value="F:lysine-tRNA ligase activity"/>
    <property type="evidence" value="ECO:0007669"/>
    <property type="project" value="UniProtKB-UniRule"/>
</dbReference>
<dbReference type="SUPFAM" id="SSF55681">
    <property type="entry name" value="Class II aaRS and biotin synthetases"/>
    <property type="match status" value="1"/>
</dbReference>
<dbReference type="InterPro" id="IPR004365">
    <property type="entry name" value="NA-bd_OB_tRNA"/>
</dbReference>
<feature type="binding site" evidence="7">
    <location>
        <position position="402"/>
    </location>
    <ligand>
        <name>Mg(2+)</name>
        <dbReference type="ChEBI" id="CHEBI:18420"/>
        <label>1</label>
    </ligand>
</feature>
<dbReference type="NCBIfam" id="NF001756">
    <property type="entry name" value="PRK00484.1"/>
    <property type="match status" value="1"/>
</dbReference>
<evidence type="ECO:0000259" key="9">
    <source>
        <dbReference type="PROSITE" id="PS50862"/>
    </source>
</evidence>
<feature type="binding site" evidence="7">
    <location>
        <position position="409"/>
    </location>
    <ligand>
        <name>Mg(2+)</name>
        <dbReference type="ChEBI" id="CHEBI:18420"/>
        <label>2</label>
    </ligand>
</feature>
<dbReference type="InterPro" id="IPR006195">
    <property type="entry name" value="aa-tRNA-synth_II"/>
</dbReference>
<dbReference type="NCBIfam" id="TIGR00499">
    <property type="entry name" value="lysS_bact"/>
    <property type="match status" value="1"/>
</dbReference>
<protein>
    <recommendedName>
        <fullName evidence="7">Lysine--tRNA ligase</fullName>
        <ecNumber evidence="7">6.1.1.6</ecNumber>
    </recommendedName>
    <alternativeName>
        <fullName evidence="7">Lysyl-tRNA synthetase</fullName>
        <shortName evidence="7">LysRS</shortName>
    </alternativeName>
</protein>
<evidence type="ECO:0000256" key="5">
    <source>
        <dbReference type="ARBA" id="ARBA00023146"/>
    </source>
</evidence>
<dbReference type="GO" id="GO:0000287">
    <property type="term" value="F:magnesium ion binding"/>
    <property type="evidence" value="ECO:0007669"/>
    <property type="project" value="UniProtKB-UniRule"/>
</dbReference>
<dbReference type="InterPro" id="IPR002313">
    <property type="entry name" value="Lys-tRNA-ligase_II"/>
</dbReference>
<dbReference type="InterPro" id="IPR004364">
    <property type="entry name" value="Aa-tRNA-synt_II"/>
</dbReference>
<feature type="domain" description="Aminoacyl-transfer RNA synthetases class-II family profile" evidence="9">
    <location>
        <begin position="178"/>
        <end position="490"/>
    </location>
</feature>
<comment type="catalytic activity">
    <reaction evidence="6 7 8">
        <text>tRNA(Lys) + L-lysine + ATP = L-lysyl-tRNA(Lys) + AMP + diphosphate</text>
        <dbReference type="Rhea" id="RHEA:20792"/>
        <dbReference type="Rhea" id="RHEA-COMP:9696"/>
        <dbReference type="Rhea" id="RHEA-COMP:9697"/>
        <dbReference type="ChEBI" id="CHEBI:30616"/>
        <dbReference type="ChEBI" id="CHEBI:32551"/>
        <dbReference type="ChEBI" id="CHEBI:33019"/>
        <dbReference type="ChEBI" id="CHEBI:78442"/>
        <dbReference type="ChEBI" id="CHEBI:78529"/>
        <dbReference type="ChEBI" id="CHEBI:456215"/>
        <dbReference type="EC" id="6.1.1.6"/>
    </reaction>
</comment>
<accession>A0A7X9E6M0</accession>
<evidence type="ECO:0000256" key="8">
    <source>
        <dbReference type="RuleBase" id="RU000336"/>
    </source>
</evidence>
<dbReference type="InterPro" id="IPR018149">
    <property type="entry name" value="Lys-tRNA-synth_II_C"/>
</dbReference>
<organism evidence="10 11">
    <name type="scientific">candidate division WWE3 bacterium</name>
    <dbReference type="NCBI Taxonomy" id="2053526"/>
    <lineage>
        <taxon>Bacteria</taxon>
        <taxon>Katanobacteria</taxon>
    </lineage>
</organism>
<keyword evidence="1 7" id="KW-0436">Ligase</keyword>
<keyword evidence="7" id="KW-0648">Protein biosynthesis</keyword>
<comment type="similarity">
    <text evidence="7">Belongs to the class-II aminoacyl-tRNA synthetase family.</text>
</comment>
<dbReference type="GO" id="GO:0005829">
    <property type="term" value="C:cytosol"/>
    <property type="evidence" value="ECO:0007669"/>
    <property type="project" value="TreeGrafter"/>
</dbReference>
<keyword evidence="3 7" id="KW-0547">Nucleotide-binding</keyword>
<dbReference type="HAMAP" id="MF_00252">
    <property type="entry name" value="Lys_tRNA_synth_class2"/>
    <property type="match status" value="1"/>
</dbReference>
<dbReference type="InterPro" id="IPR012340">
    <property type="entry name" value="NA-bd_OB-fold"/>
</dbReference>
<gene>
    <name evidence="7 10" type="primary">lysS</name>
    <name evidence="10" type="ORF">GYA37_00765</name>
</gene>
<dbReference type="GO" id="GO:0006430">
    <property type="term" value="P:lysyl-tRNA aminoacylation"/>
    <property type="evidence" value="ECO:0007669"/>
    <property type="project" value="UniProtKB-UniRule"/>
</dbReference>
<evidence type="ECO:0000256" key="1">
    <source>
        <dbReference type="ARBA" id="ARBA00022598"/>
    </source>
</evidence>
<dbReference type="CDD" id="cd04322">
    <property type="entry name" value="LysRS_N"/>
    <property type="match status" value="1"/>
</dbReference>
<keyword evidence="4 7" id="KW-0067">ATP-binding</keyword>
<dbReference type="SUPFAM" id="SSF50249">
    <property type="entry name" value="Nucleic acid-binding proteins"/>
    <property type="match status" value="1"/>
</dbReference>
<evidence type="ECO:0000313" key="11">
    <source>
        <dbReference type="Proteomes" id="UP000590542"/>
    </source>
</evidence>
<keyword evidence="7" id="KW-0963">Cytoplasm</keyword>
<comment type="subcellular location">
    <subcellularLocation>
        <location evidence="7">Cytoplasm</location>
    </subcellularLocation>
</comment>
<dbReference type="EMBL" id="JAAZNV010000006">
    <property type="protein sequence ID" value="NMB91359.1"/>
    <property type="molecule type" value="Genomic_DNA"/>
</dbReference>
<keyword evidence="7 8" id="KW-0460">Magnesium</keyword>
<dbReference type="Gene3D" id="2.40.50.140">
    <property type="entry name" value="Nucleic acid-binding proteins"/>
    <property type="match status" value="1"/>
</dbReference>
<dbReference type="InterPro" id="IPR045864">
    <property type="entry name" value="aa-tRNA-synth_II/BPL/LPL"/>
</dbReference>
<name>A0A7X9E6M0_UNCKA</name>
<sequence>MATLKEYRNIRISKLNKLIELGVNPYPAESHRTKTNNEVIEKFNDLEGEDVVVSGRITSIRSHNKLYFIDLKDASGKIQLYIKEENFPTPEYKDSEIGFNDLNLLDTGDFVEANGKVTKTKTGQISIEVKSIRILSKALRPLPDKWEGFKDIEERYRKRYIDFLTNDEVKKVIDARWKITQNIRKFLWSKGFEEVETPVLQPLYGGTNAKPFSTHFNALDCDFYLRVAPELYLKRLIVGGYEKVFEIAKNFRNEGIDHSHFPEFTMLEWYEAYADYHKVMDLAEELIKYLVKEITGKSIVKVKGKEIDIGKKWERITIEDVVKQYLGIEWGKVTDDEVKKLCEEHGVKTRGAWDKNKALFNLYDKEITPKLSNPTWVIDYPASVSPLAKFHRSKPGRTERFEGYIGGIEIFDGWSEIVSGLEQRERFEKEQKNMKEGDAEAMPLDEEFIEALEYGCPPLGGIGFGIDRLVMFLTDTWAIKDVVAFPTLKPRS</sequence>
<dbReference type="PANTHER" id="PTHR42918:SF15">
    <property type="entry name" value="LYSINE--TRNA LIGASE, CHLOROPLASTIC_MITOCHONDRIAL"/>
    <property type="match status" value="1"/>
</dbReference>
<dbReference type="Proteomes" id="UP000590542">
    <property type="component" value="Unassembled WGS sequence"/>
</dbReference>
<dbReference type="Gene3D" id="3.30.930.10">
    <property type="entry name" value="Bira Bifunctional Protein, Domain 2"/>
    <property type="match status" value="1"/>
</dbReference>
<evidence type="ECO:0000313" key="10">
    <source>
        <dbReference type="EMBL" id="NMB91359.1"/>
    </source>
</evidence>
<dbReference type="GO" id="GO:0000049">
    <property type="term" value="F:tRNA binding"/>
    <property type="evidence" value="ECO:0007669"/>
    <property type="project" value="TreeGrafter"/>
</dbReference>
<dbReference type="PRINTS" id="PR00982">
    <property type="entry name" value="TRNASYNTHLYS"/>
</dbReference>
<dbReference type="Pfam" id="PF00152">
    <property type="entry name" value="tRNA-synt_2"/>
    <property type="match status" value="1"/>
</dbReference>
<dbReference type="GO" id="GO:0005524">
    <property type="term" value="F:ATP binding"/>
    <property type="evidence" value="ECO:0007669"/>
    <property type="project" value="UniProtKB-UniRule"/>
</dbReference>
<dbReference type="InterPro" id="IPR044136">
    <property type="entry name" value="Lys-tRNA-ligase_II_N"/>
</dbReference>
<evidence type="ECO:0000256" key="7">
    <source>
        <dbReference type="HAMAP-Rule" id="MF_00252"/>
    </source>
</evidence>
<dbReference type="EC" id="6.1.1.6" evidence="7"/>